<comment type="subcellular location">
    <subcellularLocation>
        <location evidence="1">Cell membrane</location>
        <topology evidence="1">Multi-pass membrane protein</topology>
    </subcellularLocation>
</comment>
<dbReference type="RefSeq" id="WP_094473696.1">
    <property type="nucleotide sequence ID" value="NZ_NOXT01000108.1"/>
</dbReference>
<proteinExistence type="predicted"/>
<evidence type="ECO:0000256" key="6">
    <source>
        <dbReference type="SAM" id="Phobius"/>
    </source>
</evidence>
<evidence type="ECO:0000256" key="1">
    <source>
        <dbReference type="ARBA" id="ARBA00004651"/>
    </source>
</evidence>
<keyword evidence="9" id="KW-1185">Reference proteome</keyword>
<dbReference type="PANTHER" id="PTHR32309:SF13">
    <property type="entry name" value="FERRIC ENTEROBACTIN TRANSPORT PROTEIN FEPE"/>
    <property type="match status" value="1"/>
</dbReference>
<dbReference type="OrthoDB" id="7504426at2"/>
<evidence type="ECO:0000259" key="7">
    <source>
        <dbReference type="Pfam" id="PF02706"/>
    </source>
</evidence>
<feature type="domain" description="Polysaccharide chain length determinant N-terminal" evidence="7">
    <location>
        <begin position="2"/>
        <end position="88"/>
    </location>
</feature>
<keyword evidence="3 6" id="KW-0812">Transmembrane</keyword>
<dbReference type="Pfam" id="PF02706">
    <property type="entry name" value="Wzz"/>
    <property type="match status" value="1"/>
</dbReference>
<evidence type="ECO:0000313" key="8">
    <source>
        <dbReference type="EMBL" id="OYQ28759.1"/>
    </source>
</evidence>
<dbReference type="AlphaFoldDB" id="A0A255YHT6"/>
<dbReference type="GO" id="GO:0005886">
    <property type="term" value="C:plasma membrane"/>
    <property type="evidence" value="ECO:0007669"/>
    <property type="project" value="UniProtKB-SubCell"/>
</dbReference>
<gene>
    <name evidence="8" type="ORF">CHU93_08675</name>
</gene>
<keyword evidence="5 6" id="KW-0472">Membrane</keyword>
<dbReference type="InterPro" id="IPR050445">
    <property type="entry name" value="Bact_polysacc_biosynth/exp"/>
</dbReference>
<protein>
    <recommendedName>
        <fullName evidence="7">Polysaccharide chain length determinant N-terminal domain-containing protein</fullName>
    </recommendedName>
</protein>
<accession>A0A255YHT6</accession>
<evidence type="ECO:0000313" key="9">
    <source>
        <dbReference type="Proteomes" id="UP000216991"/>
    </source>
</evidence>
<name>A0A255YHT6_9SPHN</name>
<evidence type="ECO:0000256" key="4">
    <source>
        <dbReference type="ARBA" id="ARBA00022989"/>
    </source>
</evidence>
<keyword evidence="4 6" id="KW-1133">Transmembrane helix</keyword>
<keyword evidence="2" id="KW-1003">Cell membrane</keyword>
<feature type="transmembrane region" description="Helical" evidence="6">
    <location>
        <begin position="387"/>
        <end position="409"/>
    </location>
</feature>
<evidence type="ECO:0000256" key="3">
    <source>
        <dbReference type="ARBA" id="ARBA00022692"/>
    </source>
</evidence>
<dbReference type="Proteomes" id="UP000216991">
    <property type="component" value="Unassembled WGS sequence"/>
</dbReference>
<comment type="caution">
    <text evidence="8">The sequence shown here is derived from an EMBL/GenBank/DDBJ whole genome shotgun (WGS) entry which is preliminary data.</text>
</comment>
<evidence type="ECO:0000256" key="2">
    <source>
        <dbReference type="ARBA" id="ARBA00022475"/>
    </source>
</evidence>
<dbReference type="EMBL" id="NOXT01000108">
    <property type="protein sequence ID" value="OYQ28759.1"/>
    <property type="molecule type" value="Genomic_DNA"/>
</dbReference>
<organism evidence="8 9">
    <name type="scientific">Sandarakinorhabdus cyanobacteriorum</name>
    <dbReference type="NCBI Taxonomy" id="1981098"/>
    <lineage>
        <taxon>Bacteria</taxon>
        <taxon>Pseudomonadati</taxon>
        <taxon>Pseudomonadota</taxon>
        <taxon>Alphaproteobacteria</taxon>
        <taxon>Sphingomonadales</taxon>
        <taxon>Sphingosinicellaceae</taxon>
        <taxon>Sandarakinorhabdus</taxon>
    </lineage>
</organism>
<dbReference type="GO" id="GO:0004713">
    <property type="term" value="F:protein tyrosine kinase activity"/>
    <property type="evidence" value="ECO:0007669"/>
    <property type="project" value="TreeGrafter"/>
</dbReference>
<dbReference type="PANTHER" id="PTHR32309">
    <property type="entry name" value="TYROSINE-PROTEIN KINASE"/>
    <property type="match status" value="1"/>
</dbReference>
<dbReference type="InterPro" id="IPR003856">
    <property type="entry name" value="LPS_length_determ_N"/>
</dbReference>
<evidence type="ECO:0000256" key="5">
    <source>
        <dbReference type="ARBA" id="ARBA00023136"/>
    </source>
</evidence>
<sequence>MSLIQLVRILVARRWLIAFAVFLGLLVGVAIGNLLPARYPARARVLMDNFKPDPVTGAVLNASGIKMFIRTQLELIKDYRIAGEAVDRLGLTSNANLLATWQAETGGYGDFRRWLADRIVNNVQVSQIESSNIMEITYEAGVPEVARRTVNALRDAYIENSLKFRTDSAGRTAEWYREQAARALRVLQSAEAAKTKFEQDNGIVMTGTGEAETLKLASLQAALTEARSNAGMQSFEAVRQSTNSSVVDQLKVQLATLNDQIEQASERLGNQHPTYLAMLSRRTQLERQLAREQVAARQAGAAQLGASRGGVAQLEAEYEAQRAKVFAMKEKLDKLGQLTSEVELRRQQYEQAAKRTSELQLESNVADAGLIVLGDAIVSPDPTFPNWSLIIPLAAGIGLSVGVLMALLVELLNRRVRGAEDLGFAARVPVFAVVADQQTPEWQRLIKRLLIRRNGRNEQFQPAQ</sequence>
<reference evidence="8 9" key="1">
    <citation type="submission" date="2017-07" db="EMBL/GenBank/DDBJ databases">
        <title>Sandarakinorhabdus cyanobacteriorum sp. nov., a novel bacterium isolated from cyanobacterial aggregates in a eutrophic lake.</title>
        <authorList>
            <person name="Cai H."/>
        </authorList>
    </citation>
    <scope>NUCLEOTIDE SEQUENCE [LARGE SCALE GENOMIC DNA]</scope>
    <source>
        <strain evidence="8 9">TH057</strain>
    </source>
</reference>